<dbReference type="GeneID" id="14884529"/>
<dbReference type="OrthoDB" id="9995434at2759"/>
<evidence type="ECO:0000259" key="3">
    <source>
        <dbReference type="Pfam" id="PF00557"/>
    </source>
</evidence>
<dbReference type="SUPFAM" id="SSF53092">
    <property type="entry name" value="Creatinase/prolidase N-terminal domain"/>
    <property type="match status" value="1"/>
</dbReference>
<name>A0A0A1TWT2_ENTIV</name>
<dbReference type="Proteomes" id="UP000014680">
    <property type="component" value="Unassembled WGS sequence"/>
</dbReference>
<dbReference type="VEuPathDB" id="AmoebaDB:EIN_409910"/>
<feature type="domain" description="Peptidase M24" evidence="3">
    <location>
        <begin position="293"/>
        <end position="509"/>
    </location>
</feature>
<dbReference type="PANTHER" id="PTHR43763">
    <property type="entry name" value="XAA-PRO AMINOPEPTIDASE 1"/>
    <property type="match status" value="1"/>
</dbReference>
<feature type="domain" description="Creatinase N-terminal" evidence="4">
    <location>
        <begin position="11"/>
        <end position="81"/>
    </location>
</feature>
<evidence type="ECO:0000259" key="5">
    <source>
        <dbReference type="Pfam" id="PF16188"/>
    </source>
</evidence>
<keyword evidence="7" id="KW-1185">Reference proteome</keyword>
<keyword evidence="6" id="KW-0031">Aminopeptidase</keyword>
<reference evidence="6 7" key="1">
    <citation type="submission" date="2012-10" db="EMBL/GenBank/DDBJ databases">
        <authorList>
            <person name="Zafar N."/>
            <person name="Inman J."/>
            <person name="Hall N."/>
            <person name="Lorenzi H."/>
            <person name="Caler E."/>
        </authorList>
    </citation>
    <scope>NUCLEOTIDE SEQUENCE [LARGE SCALE GENOMIC DNA]</scope>
    <source>
        <strain evidence="6 7">IP1</strain>
    </source>
</reference>
<dbReference type="Pfam" id="PF16189">
    <property type="entry name" value="Creatinase_N_2"/>
    <property type="match status" value="1"/>
</dbReference>
<dbReference type="GO" id="GO:0004177">
    <property type="term" value="F:aminopeptidase activity"/>
    <property type="evidence" value="ECO:0007669"/>
    <property type="project" value="UniProtKB-KW"/>
</dbReference>
<dbReference type="InterPro" id="IPR029149">
    <property type="entry name" value="Creatin/AminoP/Spt16_N"/>
</dbReference>
<dbReference type="EMBL" id="KB207048">
    <property type="protein sequence ID" value="ELP85672.1"/>
    <property type="molecule type" value="Genomic_DNA"/>
</dbReference>
<dbReference type="SUPFAM" id="SSF55920">
    <property type="entry name" value="Creatinase/aminopeptidase"/>
    <property type="match status" value="1"/>
</dbReference>
<dbReference type="PANTHER" id="PTHR43763:SF6">
    <property type="entry name" value="XAA-PRO AMINOPEPTIDASE 1"/>
    <property type="match status" value="1"/>
</dbReference>
<evidence type="ECO:0000313" key="6">
    <source>
        <dbReference type="EMBL" id="ELP85672.1"/>
    </source>
</evidence>
<dbReference type="RefSeq" id="XP_004185018.1">
    <property type="nucleotide sequence ID" value="XM_004184970.1"/>
</dbReference>
<evidence type="ECO:0000313" key="7">
    <source>
        <dbReference type="Proteomes" id="UP000014680"/>
    </source>
</evidence>
<keyword evidence="6" id="KW-0645">Protease</keyword>
<dbReference type="OMA" id="LTHFRYT"/>
<dbReference type="Pfam" id="PF16188">
    <property type="entry name" value="Peptidase_M24_C"/>
    <property type="match status" value="1"/>
</dbReference>
<dbReference type="Gene3D" id="3.40.350.10">
    <property type="entry name" value="Creatinase/prolidase N-terminal domain"/>
    <property type="match status" value="2"/>
</dbReference>
<evidence type="ECO:0000256" key="1">
    <source>
        <dbReference type="ARBA" id="ARBA00022723"/>
    </source>
</evidence>
<dbReference type="Pfam" id="PF00557">
    <property type="entry name" value="Peptidase_M24"/>
    <property type="match status" value="1"/>
</dbReference>
<dbReference type="InterPro" id="IPR050422">
    <property type="entry name" value="X-Pro_aminopeptidase_P"/>
</dbReference>
<accession>A0A0A1TWT2</accession>
<evidence type="ECO:0000259" key="4">
    <source>
        <dbReference type="Pfam" id="PF01321"/>
    </source>
</evidence>
<gene>
    <name evidence="6" type="ORF">EIN_409910</name>
</gene>
<feature type="domain" description="Peptidase M24 C-terminal" evidence="5">
    <location>
        <begin position="515"/>
        <end position="572"/>
    </location>
</feature>
<dbReference type="AlphaFoldDB" id="A0A0A1TWT2"/>
<dbReference type="InterPro" id="IPR000994">
    <property type="entry name" value="Pept_M24"/>
</dbReference>
<evidence type="ECO:0000256" key="2">
    <source>
        <dbReference type="ARBA" id="ARBA00022801"/>
    </source>
</evidence>
<sequence length="575" mass="66498">MEVYKERLALFRAAMKKHQITHYYQRLGDSQMTEFVHPSFQRIQYLCGFTGENVSIVITKDSANIWVDGRYYLQAEKTLPKYWTIFHMGDKTVIRPMNFIKKYSFAIHAACDFNTSSPVYIDNSIAFEDIDIFSEINPTSLTLGDVKEFTSGNTVSEKLNMIRAYQNDTVVLTDIDDVAWTFNVRGKDIPYAPLAYAYGVITQSKSYLFIGRSEEKEKIQSFTELIEAKVEVYPYTSFNEKMGSLLEGPVVAFNAEFTNLKVFLIIKQDESFTLNQRFEILERPIKTTKEIENLKKIHTRDSASLCTFFNEVEKRSQEMKSADEWEFVELLEKIRSKQKTYDGPSFPSIISSGKNAAVIHYEPTKTEKSEVNWDKMLLFDIGSQYSDGCTTDVSRTYHFKVPSERMKRVYTTVLKSSINLHKAVFDKDTNSNELDNEYVRKTITTENPEWDYNHATGHGVGYYSLCHQCPPLIGMAQPLKEGMVTSIEPGIYINEELGVRLENVVVVTKETEHTLKFVPLTYVPFSQALIDVSVMEKSQVEWLNWYNQKIREDILPLVDKETQQWILKNTEPYNL</sequence>
<dbReference type="GO" id="GO:0005737">
    <property type="term" value="C:cytoplasm"/>
    <property type="evidence" value="ECO:0007669"/>
    <property type="project" value="UniProtKB-ARBA"/>
</dbReference>
<proteinExistence type="predicted"/>
<dbReference type="KEGG" id="eiv:EIN_409910"/>
<dbReference type="EC" id="3.4.11.9" evidence="6"/>
<keyword evidence="2 6" id="KW-0378">Hydrolase</keyword>
<dbReference type="Pfam" id="PF01321">
    <property type="entry name" value="Creatinase_N"/>
    <property type="match status" value="1"/>
</dbReference>
<protein>
    <submittedName>
        <fullName evidence="6">Xaa-pro dipeptidase, putative</fullName>
        <ecNumber evidence="6">3.4.11.9</ecNumber>
    </submittedName>
</protein>
<organism evidence="6 7">
    <name type="scientific">Entamoeba invadens IP1</name>
    <dbReference type="NCBI Taxonomy" id="370355"/>
    <lineage>
        <taxon>Eukaryota</taxon>
        <taxon>Amoebozoa</taxon>
        <taxon>Evosea</taxon>
        <taxon>Archamoebae</taxon>
        <taxon>Mastigamoebida</taxon>
        <taxon>Entamoebidae</taxon>
        <taxon>Entamoeba</taxon>
    </lineage>
</organism>
<dbReference type="InterPro" id="IPR036005">
    <property type="entry name" value="Creatinase/aminopeptidase-like"/>
</dbReference>
<dbReference type="InterPro" id="IPR000587">
    <property type="entry name" value="Creatinase_N"/>
</dbReference>
<keyword evidence="1" id="KW-0479">Metal-binding</keyword>
<dbReference type="Gene3D" id="3.90.230.10">
    <property type="entry name" value="Creatinase/methionine aminopeptidase superfamily"/>
    <property type="match status" value="1"/>
</dbReference>
<dbReference type="GO" id="GO:0046872">
    <property type="term" value="F:metal ion binding"/>
    <property type="evidence" value="ECO:0007669"/>
    <property type="project" value="UniProtKB-KW"/>
</dbReference>
<dbReference type="InterPro" id="IPR032416">
    <property type="entry name" value="Peptidase_M24_C"/>
</dbReference>